<feature type="compositionally biased region" description="Low complexity" evidence="1">
    <location>
        <begin position="420"/>
        <end position="430"/>
    </location>
</feature>
<evidence type="ECO:0000313" key="4">
    <source>
        <dbReference type="Proteomes" id="UP000756346"/>
    </source>
</evidence>
<dbReference type="InterPro" id="IPR037398">
    <property type="entry name" value="Glyco_hydro_64_fam"/>
</dbReference>
<dbReference type="AlphaFoldDB" id="A0A9P8YKQ0"/>
<dbReference type="InterPro" id="IPR042517">
    <property type="entry name" value="Glyco_hydro_64_N_2"/>
</dbReference>
<organism evidence="3 4">
    <name type="scientific">Microdochium trichocladiopsis</name>
    <dbReference type="NCBI Taxonomy" id="1682393"/>
    <lineage>
        <taxon>Eukaryota</taxon>
        <taxon>Fungi</taxon>
        <taxon>Dikarya</taxon>
        <taxon>Ascomycota</taxon>
        <taxon>Pezizomycotina</taxon>
        <taxon>Sordariomycetes</taxon>
        <taxon>Xylariomycetidae</taxon>
        <taxon>Xylariales</taxon>
        <taxon>Microdochiaceae</taxon>
        <taxon>Microdochium</taxon>
    </lineage>
</organism>
<feature type="region of interest" description="Disordered" evidence="1">
    <location>
        <begin position="402"/>
        <end position="458"/>
    </location>
</feature>
<protein>
    <submittedName>
        <fullName evidence="3">Glucanase B</fullName>
    </submittedName>
</protein>
<name>A0A9P8YKQ0_9PEZI</name>
<dbReference type="InterPro" id="IPR037176">
    <property type="entry name" value="Osmotin/thaumatin-like_sf"/>
</dbReference>
<keyword evidence="4" id="KW-1185">Reference proteome</keyword>
<dbReference type="OrthoDB" id="5290283at2759"/>
<dbReference type="Proteomes" id="UP000756346">
    <property type="component" value="Unassembled WGS sequence"/>
</dbReference>
<sequence>MTGQTTTFALVNQTGSANAYAYITGLDLNNNNSPIFVQADGATVYRPVSPSSTLQPLAADVAISLGSPGSTRNVTVPRIAGGRVWFVIGARLTFLLNPGPAIVEPSVTNPSDKNYSLNWGFCEFTFNADQLFVNISYVDFVALPIALNLRNRQGRQQVVRGLPPGGLDAVVAKLEQQQAKDNAGWAQLVVKAADGSNLRALSPNSARVMNNALFQGYYQAYVDQVWAKYTSQDLTINTQAQWGNQTGRVAPSTGLLTFPGIGTFAKPTAGDIFTCSTGPFGSYPDATRDAMGNLGARIAASLNRTTLLANPQQPDGEKVSSYYAGVAATGAAAGVANHYSRILHEVNLDGRGYAFPYDDVVPSGTGQPEQAGTAFDGDPDVLTITLGSLKAAGAAAGAREAEVATERGDVGTEAGKVVDPGDAGQQAPDGQQRKQELRRRSLKARIGSVTSRMKKVLA</sequence>
<dbReference type="Gene3D" id="2.60.110.10">
    <property type="entry name" value="Thaumatin"/>
    <property type="match status" value="1"/>
</dbReference>
<evidence type="ECO:0000259" key="2">
    <source>
        <dbReference type="PROSITE" id="PS52006"/>
    </source>
</evidence>
<dbReference type="GeneID" id="70182062"/>
<dbReference type="PROSITE" id="PS52006">
    <property type="entry name" value="GH64"/>
    <property type="match status" value="1"/>
</dbReference>
<proteinExistence type="predicted"/>
<dbReference type="EMBL" id="JAGTJQ010000001">
    <property type="protein sequence ID" value="KAH7041281.1"/>
    <property type="molecule type" value="Genomic_DNA"/>
</dbReference>
<accession>A0A9P8YKQ0</accession>
<comment type="caution">
    <text evidence="3">The sequence shown here is derived from an EMBL/GenBank/DDBJ whole genome shotgun (WGS) entry which is preliminary data.</text>
</comment>
<feature type="domain" description="GH64" evidence="2">
    <location>
        <begin position="3"/>
        <end position="363"/>
    </location>
</feature>
<evidence type="ECO:0000256" key="1">
    <source>
        <dbReference type="SAM" id="MobiDB-lite"/>
    </source>
</evidence>
<dbReference type="PANTHER" id="PTHR38165">
    <property type="match status" value="1"/>
</dbReference>
<dbReference type="CDD" id="cd09220">
    <property type="entry name" value="GH64-GluB-like"/>
    <property type="match status" value="1"/>
</dbReference>
<evidence type="ECO:0000313" key="3">
    <source>
        <dbReference type="EMBL" id="KAH7041281.1"/>
    </source>
</evidence>
<dbReference type="InterPro" id="IPR032477">
    <property type="entry name" value="Glyco_hydro_64"/>
</dbReference>
<dbReference type="RefSeq" id="XP_046019336.1">
    <property type="nucleotide sequence ID" value="XM_046152516.1"/>
</dbReference>
<dbReference type="Pfam" id="PF16483">
    <property type="entry name" value="Glyco_hydro_64"/>
    <property type="match status" value="1"/>
</dbReference>
<gene>
    <name evidence="3" type="ORF">B0I36DRAFT_312504</name>
</gene>
<dbReference type="Gene3D" id="3.30.920.50">
    <property type="entry name" value="Beta-1,3-glucanase, C-terminal domain"/>
    <property type="match status" value="1"/>
</dbReference>
<dbReference type="PANTHER" id="PTHR38165:SF1">
    <property type="entry name" value="GLUCANASE B"/>
    <property type="match status" value="1"/>
</dbReference>
<reference evidence="3" key="1">
    <citation type="journal article" date="2021" name="Nat. Commun.">
        <title>Genetic determinants of endophytism in the Arabidopsis root mycobiome.</title>
        <authorList>
            <person name="Mesny F."/>
            <person name="Miyauchi S."/>
            <person name="Thiergart T."/>
            <person name="Pickel B."/>
            <person name="Atanasova L."/>
            <person name="Karlsson M."/>
            <person name="Huettel B."/>
            <person name="Barry K.W."/>
            <person name="Haridas S."/>
            <person name="Chen C."/>
            <person name="Bauer D."/>
            <person name="Andreopoulos W."/>
            <person name="Pangilinan J."/>
            <person name="LaButti K."/>
            <person name="Riley R."/>
            <person name="Lipzen A."/>
            <person name="Clum A."/>
            <person name="Drula E."/>
            <person name="Henrissat B."/>
            <person name="Kohler A."/>
            <person name="Grigoriev I.V."/>
            <person name="Martin F.M."/>
            <person name="Hacquard S."/>
        </authorList>
    </citation>
    <scope>NUCLEOTIDE SEQUENCE</scope>
    <source>
        <strain evidence="3">MPI-CAGE-CH-0230</strain>
    </source>
</reference>